<keyword evidence="1 5" id="KW-0436">Ligase</keyword>
<dbReference type="EMBL" id="JAWSTH010000007">
    <property type="protein sequence ID" value="MDW5593598.1"/>
    <property type="molecule type" value="Genomic_DNA"/>
</dbReference>
<proteinExistence type="inferred from homology"/>
<dbReference type="PROSITE" id="PS01217">
    <property type="entry name" value="SUCCINYL_COA_LIG_3"/>
    <property type="match status" value="1"/>
</dbReference>
<dbReference type="HAMAP" id="MF_00558">
    <property type="entry name" value="Succ_CoA_beta"/>
    <property type="match status" value="1"/>
</dbReference>
<dbReference type="InterPro" id="IPR016102">
    <property type="entry name" value="Succinyl-CoA_synth-like"/>
</dbReference>
<dbReference type="Pfam" id="PF08442">
    <property type="entry name" value="ATP-grasp_2"/>
    <property type="match status" value="1"/>
</dbReference>
<dbReference type="InterPro" id="IPR005811">
    <property type="entry name" value="SUCC_ACL_C"/>
</dbReference>
<dbReference type="RefSeq" id="WP_318595858.1">
    <property type="nucleotide sequence ID" value="NZ_JAWSTH010000007.1"/>
</dbReference>
<evidence type="ECO:0000256" key="1">
    <source>
        <dbReference type="ARBA" id="ARBA00022598"/>
    </source>
</evidence>
<dbReference type="InterPro" id="IPR017866">
    <property type="entry name" value="Succ-CoA_synthase_bsu_CS"/>
</dbReference>
<dbReference type="InterPro" id="IPR013650">
    <property type="entry name" value="ATP-grasp_succ-CoA_synth-type"/>
</dbReference>
<feature type="binding site" evidence="5">
    <location>
        <position position="191"/>
    </location>
    <ligand>
        <name>Mg(2+)</name>
        <dbReference type="ChEBI" id="CHEBI:18420"/>
    </ligand>
</feature>
<keyword evidence="5 6" id="KW-0067">ATP-binding</keyword>
<feature type="domain" description="ATP-grasp" evidence="7">
    <location>
        <begin position="9"/>
        <end position="224"/>
    </location>
</feature>
<dbReference type="InterPro" id="IPR011761">
    <property type="entry name" value="ATP-grasp"/>
</dbReference>
<keyword evidence="3 5" id="KW-0547">Nucleotide-binding</keyword>
<evidence type="ECO:0000259" key="7">
    <source>
        <dbReference type="PROSITE" id="PS50975"/>
    </source>
</evidence>
<keyword evidence="4 5" id="KW-0460">Magnesium</keyword>
<feature type="binding site" evidence="5">
    <location>
        <begin position="52"/>
        <end position="54"/>
    </location>
    <ligand>
        <name>ATP</name>
        <dbReference type="ChEBI" id="CHEBI:30616"/>
    </ligand>
</feature>
<dbReference type="NCBIfam" id="NF001913">
    <property type="entry name" value="PRK00696.1"/>
    <property type="match status" value="1"/>
</dbReference>
<feature type="binding site" evidence="5">
    <location>
        <position position="45"/>
    </location>
    <ligand>
        <name>ATP</name>
        <dbReference type="ChEBI" id="CHEBI:30616"/>
    </ligand>
</feature>
<dbReference type="PANTHER" id="PTHR11815:SF10">
    <property type="entry name" value="SUCCINATE--COA LIGASE [GDP-FORMING] SUBUNIT BETA, MITOCHONDRIAL"/>
    <property type="match status" value="1"/>
</dbReference>
<reference evidence="8 9" key="2">
    <citation type="submission" date="2023-10" db="EMBL/GenBank/DDBJ databases">
        <authorList>
            <person name="Han X.F."/>
        </authorList>
    </citation>
    <scope>NUCLEOTIDE SEQUENCE [LARGE SCALE GENOMIC DNA]</scope>
    <source>
        <strain evidence="8 9">KCTC 39840</strain>
    </source>
</reference>
<comment type="catalytic activity">
    <reaction evidence="5">
        <text>GTP + succinate + CoA = succinyl-CoA + GDP + phosphate</text>
        <dbReference type="Rhea" id="RHEA:22120"/>
        <dbReference type="ChEBI" id="CHEBI:30031"/>
        <dbReference type="ChEBI" id="CHEBI:37565"/>
        <dbReference type="ChEBI" id="CHEBI:43474"/>
        <dbReference type="ChEBI" id="CHEBI:57287"/>
        <dbReference type="ChEBI" id="CHEBI:57292"/>
        <dbReference type="ChEBI" id="CHEBI:58189"/>
    </reaction>
</comment>
<dbReference type="GO" id="GO:0004775">
    <property type="term" value="F:succinate-CoA ligase (ADP-forming) activity"/>
    <property type="evidence" value="ECO:0007669"/>
    <property type="project" value="UniProtKB-EC"/>
</dbReference>
<dbReference type="PIRSF" id="PIRSF001554">
    <property type="entry name" value="SucCS_beta"/>
    <property type="match status" value="1"/>
</dbReference>
<gene>
    <name evidence="5 8" type="primary">sucC</name>
    <name evidence="8" type="ORF">R7226_04580</name>
</gene>
<feature type="binding site" evidence="5">
    <location>
        <position position="91"/>
    </location>
    <ligand>
        <name>ATP</name>
        <dbReference type="ChEBI" id="CHEBI:30616"/>
    </ligand>
</feature>
<feature type="binding site" evidence="5">
    <location>
        <position position="205"/>
    </location>
    <ligand>
        <name>Mg(2+)</name>
        <dbReference type="ChEBI" id="CHEBI:18420"/>
    </ligand>
</feature>
<feature type="binding site" evidence="5">
    <location>
        <begin position="313"/>
        <end position="315"/>
    </location>
    <ligand>
        <name>substrate</name>
        <note>ligand shared with subunit alpha</note>
    </ligand>
</feature>
<name>A0ABU4HJU7_9ACTN</name>
<keyword evidence="9" id="KW-1185">Reference proteome</keyword>
<keyword evidence="5" id="KW-0816">Tricarboxylic acid cycle</keyword>
<comment type="function">
    <text evidence="5">Succinyl-CoA synthetase functions in the citric acid cycle (TCA), coupling the hydrolysis of succinyl-CoA to the synthesis of either ATP or GTP and thus represents the only step of substrate-level phosphorylation in the TCA. The beta subunit provides nucleotide specificity of the enzyme and binds the substrate succinate, while the binding sites for coenzyme A and phosphate are found in the alpha subunit.</text>
</comment>
<comment type="subunit">
    <text evidence="5">Heterotetramer of two alpha and two beta subunits.</text>
</comment>
<dbReference type="InterPro" id="IPR013815">
    <property type="entry name" value="ATP_grasp_subdomain_1"/>
</dbReference>
<dbReference type="SUPFAM" id="SSF56059">
    <property type="entry name" value="Glutathione synthetase ATP-binding domain-like"/>
    <property type="match status" value="1"/>
</dbReference>
<keyword evidence="2 5" id="KW-0479">Metal-binding</keyword>
<evidence type="ECO:0000256" key="4">
    <source>
        <dbReference type="ARBA" id="ARBA00022842"/>
    </source>
</evidence>
<protein>
    <recommendedName>
        <fullName evidence="5">Succinate--CoA ligase [ADP-forming] subunit beta</fullName>
        <ecNumber evidence="5">6.2.1.5</ecNumber>
    </recommendedName>
    <alternativeName>
        <fullName evidence="5">Succinyl-CoA synthetase subunit beta</fullName>
        <shortName evidence="5">SCS-beta</shortName>
    </alternativeName>
</protein>
<reference evidence="9" key="1">
    <citation type="submission" date="2023-07" db="EMBL/GenBank/DDBJ databases">
        <title>Conexibacter stalactiti sp. nov., isolated from stalactites in a lava cave and emended description of the genus Conexibacter.</title>
        <authorList>
            <person name="Lee S.D."/>
        </authorList>
    </citation>
    <scope>NUCLEOTIDE SEQUENCE [LARGE SCALE GENOMIC DNA]</scope>
    <source>
        <strain evidence="9">KCTC 39840</strain>
    </source>
</reference>
<dbReference type="Gene3D" id="3.40.50.261">
    <property type="entry name" value="Succinyl-CoA synthetase domains"/>
    <property type="match status" value="1"/>
</dbReference>
<dbReference type="Pfam" id="PF00549">
    <property type="entry name" value="Ligase_CoA"/>
    <property type="match status" value="1"/>
</dbReference>
<evidence type="ECO:0000256" key="3">
    <source>
        <dbReference type="ARBA" id="ARBA00022741"/>
    </source>
</evidence>
<dbReference type="Gene3D" id="3.30.1490.20">
    <property type="entry name" value="ATP-grasp fold, A domain"/>
    <property type="match status" value="1"/>
</dbReference>
<feature type="binding site" evidence="5">
    <location>
        <position position="99"/>
    </location>
    <ligand>
        <name>ATP</name>
        <dbReference type="ChEBI" id="CHEBI:30616"/>
    </ligand>
</feature>
<evidence type="ECO:0000313" key="8">
    <source>
        <dbReference type="EMBL" id="MDW5593598.1"/>
    </source>
</evidence>
<accession>A0ABU4HJU7</accession>
<dbReference type="SUPFAM" id="SSF52210">
    <property type="entry name" value="Succinyl-CoA synthetase domains"/>
    <property type="match status" value="1"/>
</dbReference>
<feature type="binding site" evidence="5">
    <location>
        <position position="256"/>
    </location>
    <ligand>
        <name>substrate</name>
        <note>ligand shared with subunit alpha</note>
    </ligand>
</feature>
<comment type="cofactor">
    <cofactor evidence="5">
        <name>Mg(2+)</name>
        <dbReference type="ChEBI" id="CHEBI:18420"/>
    </cofactor>
    <text evidence="5">Binds 1 Mg(2+) ion per subunit.</text>
</comment>
<dbReference type="EC" id="6.2.1.5" evidence="5"/>
<evidence type="ECO:0000256" key="6">
    <source>
        <dbReference type="PROSITE-ProRule" id="PRU00409"/>
    </source>
</evidence>
<dbReference type="NCBIfam" id="TIGR01016">
    <property type="entry name" value="sucCoAbeta"/>
    <property type="match status" value="1"/>
</dbReference>
<comment type="similarity">
    <text evidence="5">Belongs to the succinate/malate CoA ligase beta subunit family.</text>
</comment>
<evidence type="ECO:0000256" key="2">
    <source>
        <dbReference type="ARBA" id="ARBA00022723"/>
    </source>
</evidence>
<evidence type="ECO:0000256" key="5">
    <source>
        <dbReference type="HAMAP-Rule" id="MF_00558"/>
    </source>
</evidence>
<dbReference type="PROSITE" id="PS50975">
    <property type="entry name" value="ATP_GRASP"/>
    <property type="match status" value="1"/>
</dbReference>
<evidence type="ECO:0000313" key="9">
    <source>
        <dbReference type="Proteomes" id="UP001284601"/>
    </source>
</evidence>
<feature type="binding site" evidence="5">
    <location>
        <position position="94"/>
    </location>
    <ligand>
        <name>ATP</name>
        <dbReference type="ChEBI" id="CHEBI:30616"/>
    </ligand>
</feature>
<comment type="pathway">
    <text evidence="5">Carbohydrate metabolism; tricarboxylic acid cycle; succinate from succinyl-CoA (ligase route): step 1/1.</text>
</comment>
<comment type="caution">
    <text evidence="8">The sequence shown here is derived from an EMBL/GenBank/DDBJ whole genome shotgun (WGS) entry which is preliminary data.</text>
</comment>
<dbReference type="PANTHER" id="PTHR11815">
    <property type="entry name" value="SUCCINYL-COA SYNTHETASE BETA CHAIN"/>
    <property type="match status" value="1"/>
</dbReference>
<dbReference type="Proteomes" id="UP001284601">
    <property type="component" value="Unassembled WGS sequence"/>
</dbReference>
<organism evidence="8 9">
    <name type="scientific">Conexibacter stalactiti</name>
    <dbReference type="NCBI Taxonomy" id="1940611"/>
    <lineage>
        <taxon>Bacteria</taxon>
        <taxon>Bacillati</taxon>
        <taxon>Actinomycetota</taxon>
        <taxon>Thermoleophilia</taxon>
        <taxon>Solirubrobacterales</taxon>
        <taxon>Conexibacteraceae</taxon>
        <taxon>Conexibacter</taxon>
    </lineage>
</organism>
<comment type="catalytic activity">
    <reaction evidence="5">
        <text>succinate + ATP + CoA = succinyl-CoA + ADP + phosphate</text>
        <dbReference type="Rhea" id="RHEA:17661"/>
        <dbReference type="ChEBI" id="CHEBI:30031"/>
        <dbReference type="ChEBI" id="CHEBI:30616"/>
        <dbReference type="ChEBI" id="CHEBI:43474"/>
        <dbReference type="ChEBI" id="CHEBI:57287"/>
        <dbReference type="ChEBI" id="CHEBI:57292"/>
        <dbReference type="ChEBI" id="CHEBI:456216"/>
        <dbReference type="EC" id="6.2.1.5"/>
    </reaction>
</comment>
<sequence length="384" mass="40448">MDLLEYQGKQLFARHGIPVPSGKPAATVEAAVAAADEIGYPCVVKAQVLIGGRGKAGGVKLAKDRAEATQYATDILGMDIKGFTVHEVWIEGASEIAEEYYASIVFDRAAKAPLVMLSTQGGMDIEEVAEKTPEALARLHVDPLLGFQDFHGRKLAFAAGIPADLIRPVGAMLTKLYATFVAEEAMLIEVNPLIITPAREVVALDAKVTLDGNSLYRHPDNAALRDPSAEDPQEQMAHERGLTYVKLDGDIGILGNGAGLVMSTLDVVGLHGGEAANFLDAGGGSKSDAIVSAVEVILSDPKVRAVLFNIFGGITRCDEVAKGLIEAYGVIQPTVPFVVRLDGTNDVEGRKLLADANLPNVATATTMNEAAEKVVELAKTGVPA</sequence>
<dbReference type="Gene3D" id="3.30.470.20">
    <property type="entry name" value="ATP-grasp fold, B domain"/>
    <property type="match status" value="1"/>
</dbReference>
<dbReference type="InterPro" id="IPR005809">
    <property type="entry name" value="Succ_CoA_ligase-like_bsu"/>
</dbReference>